<keyword evidence="2" id="KW-0539">Nucleus</keyword>
<dbReference type="Gene3D" id="4.10.240.10">
    <property type="entry name" value="Zn(2)-C6 fungal-type DNA-binding domain"/>
    <property type="match status" value="1"/>
</dbReference>
<dbReference type="SUPFAM" id="SSF57701">
    <property type="entry name" value="Zn2/Cys6 DNA-binding domain"/>
    <property type="match status" value="1"/>
</dbReference>
<feature type="compositionally biased region" description="Basic and acidic residues" evidence="3">
    <location>
        <begin position="15"/>
        <end position="24"/>
    </location>
</feature>
<dbReference type="STRING" id="983965.A0A2T4CF06"/>
<evidence type="ECO:0000256" key="1">
    <source>
        <dbReference type="ARBA" id="ARBA00022723"/>
    </source>
</evidence>
<dbReference type="GO" id="GO:0003677">
    <property type="term" value="F:DNA binding"/>
    <property type="evidence" value="ECO:0007669"/>
    <property type="project" value="InterPro"/>
</dbReference>
<dbReference type="GO" id="GO:0008270">
    <property type="term" value="F:zinc ion binding"/>
    <property type="evidence" value="ECO:0007669"/>
    <property type="project" value="InterPro"/>
</dbReference>
<keyword evidence="1" id="KW-0479">Metal-binding</keyword>
<dbReference type="PANTHER" id="PTHR47256">
    <property type="entry name" value="ZN(II)2CYS6 TRANSCRIPTION FACTOR (EUROFUNG)-RELATED"/>
    <property type="match status" value="1"/>
</dbReference>
<dbReference type="Pfam" id="PF04082">
    <property type="entry name" value="Fungal_trans"/>
    <property type="match status" value="1"/>
</dbReference>
<dbReference type="Proteomes" id="UP000240760">
    <property type="component" value="Unassembled WGS sequence"/>
</dbReference>
<dbReference type="CDD" id="cd12148">
    <property type="entry name" value="fungal_TF_MHR"/>
    <property type="match status" value="1"/>
</dbReference>
<name>A0A2T4CF06_TRILO</name>
<evidence type="ECO:0000313" key="6">
    <source>
        <dbReference type="Proteomes" id="UP000240760"/>
    </source>
</evidence>
<feature type="domain" description="Zn(2)-C6 fungal-type" evidence="4">
    <location>
        <begin position="85"/>
        <end position="115"/>
    </location>
</feature>
<dbReference type="EMBL" id="KZ679127">
    <property type="protein sequence ID" value="PTB80112.1"/>
    <property type="molecule type" value="Genomic_DNA"/>
</dbReference>
<gene>
    <name evidence="5" type="ORF">M440DRAFT_1435810</name>
</gene>
<evidence type="ECO:0000256" key="2">
    <source>
        <dbReference type="ARBA" id="ARBA00023242"/>
    </source>
</evidence>
<sequence length="759" mass="86455">MEDRLSPPSKKHRRLASERADSTGHEPSLAEDSITPAPTSAARTSNATSSSSESAESSSESTAPNADPTKQAVRRRPVRKAVNVACESCRKRKIKCNGNRPKCSACETRRIECQYASAYREETISAALKRKYQEENKKTSAYEEFFTALQNCSENDAMTMFSLVRQGVDPGALLRQMKEGDLLLQLSVVPETRRRYQFPYLAAMPHHLQTPDNPYLSSVLYETAFNGVGNQAGQGSALPQRGVASRYQNIYLQPYHAAELLDPLIDHVKPSKWTMVTTDDHLMRTLLRAYILHEYPTFPIFHKDIFFQAMIDEDTQYCSPLLVNALLAEACHSFIGIPNRHQFWVPQSLRYRFLAEAKRLWELESDRVDLVTVQAATLLNLIYSHNGMDKVGQPYLMHALHVAQQLDLFGDHAHERNQRMIHARVFTAWALFNWQWCVSPSPLWHCTILPPLRTYDFATPIQSYYYYRAPLIPDPPATPLPDPDGHPFWYGDFKLRYPLNPTLVPANYGHYFKAVSGLRSIIHDMAAISYSQKEEHSVSPRQIWSVFSRLEKWFLGLPAVLSPRNIVFPWQLKVHMELYLATIMFSTKQAGVSEASTLMKETAQKTAAHAAARLETVARLYYIRHSFEYCDPFLTIHLSFIAGGAMDSLKLTPAHDEDTIKSLKSTIILSLKGLYDQGQHIHLTSVIYRLLRDRLSPEDLALLQNYVVWDPLAPEEPLLVQYAQSHYPLTMGSKHQDPAAARLENLVKQYEKLSTKEKK</sequence>
<dbReference type="InterPro" id="IPR001138">
    <property type="entry name" value="Zn2Cys6_DnaBD"/>
</dbReference>
<dbReference type="InterPro" id="IPR053187">
    <property type="entry name" value="Notoamide_regulator"/>
</dbReference>
<organism evidence="5 6">
    <name type="scientific">Trichoderma longibrachiatum ATCC 18648</name>
    <dbReference type="NCBI Taxonomy" id="983965"/>
    <lineage>
        <taxon>Eukaryota</taxon>
        <taxon>Fungi</taxon>
        <taxon>Dikarya</taxon>
        <taxon>Ascomycota</taxon>
        <taxon>Pezizomycotina</taxon>
        <taxon>Sordariomycetes</taxon>
        <taxon>Hypocreomycetidae</taxon>
        <taxon>Hypocreales</taxon>
        <taxon>Hypocreaceae</taxon>
        <taxon>Trichoderma</taxon>
    </lineage>
</organism>
<dbReference type="GO" id="GO:0000981">
    <property type="term" value="F:DNA-binding transcription factor activity, RNA polymerase II-specific"/>
    <property type="evidence" value="ECO:0007669"/>
    <property type="project" value="InterPro"/>
</dbReference>
<dbReference type="GO" id="GO:0006351">
    <property type="term" value="P:DNA-templated transcription"/>
    <property type="evidence" value="ECO:0007669"/>
    <property type="project" value="InterPro"/>
</dbReference>
<dbReference type="AlphaFoldDB" id="A0A2T4CF06"/>
<evidence type="ECO:0000256" key="3">
    <source>
        <dbReference type="SAM" id="MobiDB-lite"/>
    </source>
</evidence>
<evidence type="ECO:0000313" key="5">
    <source>
        <dbReference type="EMBL" id="PTB80112.1"/>
    </source>
</evidence>
<dbReference type="CDD" id="cd00067">
    <property type="entry name" value="GAL4"/>
    <property type="match status" value="1"/>
</dbReference>
<dbReference type="Pfam" id="PF00172">
    <property type="entry name" value="Zn_clus"/>
    <property type="match status" value="1"/>
</dbReference>
<dbReference type="PANTHER" id="PTHR47256:SF1">
    <property type="entry name" value="ZN(II)2CYS6 TRANSCRIPTION FACTOR (EUROFUNG)"/>
    <property type="match status" value="1"/>
</dbReference>
<accession>A0A2T4CF06</accession>
<dbReference type="PROSITE" id="PS00463">
    <property type="entry name" value="ZN2_CY6_FUNGAL_1"/>
    <property type="match status" value="1"/>
</dbReference>
<reference evidence="5 6" key="1">
    <citation type="submission" date="2016-07" db="EMBL/GenBank/DDBJ databases">
        <title>Multiple horizontal gene transfer events from other fungi enriched the ability of initially mycotrophic Trichoderma (Ascomycota) to feed on dead plant biomass.</title>
        <authorList>
            <consortium name="DOE Joint Genome Institute"/>
            <person name="Aerts A."/>
            <person name="Atanasova L."/>
            <person name="Chenthamara K."/>
            <person name="Zhang J."/>
            <person name="Grujic M."/>
            <person name="Henrissat B."/>
            <person name="Kuo A."/>
            <person name="Salamov A."/>
            <person name="Lipzen A."/>
            <person name="Labutti K."/>
            <person name="Barry K."/>
            <person name="Miao Y."/>
            <person name="Rahimi M.J."/>
            <person name="Shen Q."/>
            <person name="Grigoriev I.V."/>
            <person name="Kubicek C.P."/>
            <person name="Druzhinina I.S."/>
        </authorList>
    </citation>
    <scope>NUCLEOTIDE SEQUENCE [LARGE SCALE GENOMIC DNA]</scope>
    <source>
        <strain evidence="5 6">ATCC 18648</strain>
    </source>
</reference>
<keyword evidence="6" id="KW-1185">Reference proteome</keyword>
<dbReference type="InterPro" id="IPR036864">
    <property type="entry name" value="Zn2-C6_fun-type_DNA-bd_sf"/>
</dbReference>
<protein>
    <recommendedName>
        <fullName evidence="4">Zn(2)-C6 fungal-type domain-containing protein</fullName>
    </recommendedName>
</protein>
<dbReference type="OrthoDB" id="426882at2759"/>
<dbReference type="InterPro" id="IPR007219">
    <property type="entry name" value="XnlR_reg_dom"/>
</dbReference>
<feature type="compositionally biased region" description="Low complexity" evidence="3">
    <location>
        <begin position="35"/>
        <end position="66"/>
    </location>
</feature>
<dbReference type="PROSITE" id="PS50048">
    <property type="entry name" value="ZN2_CY6_FUNGAL_2"/>
    <property type="match status" value="1"/>
</dbReference>
<proteinExistence type="predicted"/>
<dbReference type="SMART" id="SM00066">
    <property type="entry name" value="GAL4"/>
    <property type="match status" value="1"/>
</dbReference>
<evidence type="ECO:0000259" key="4">
    <source>
        <dbReference type="PROSITE" id="PS50048"/>
    </source>
</evidence>
<feature type="region of interest" description="Disordered" evidence="3">
    <location>
        <begin position="1"/>
        <end position="77"/>
    </location>
</feature>